<keyword evidence="3" id="KW-1185">Reference proteome</keyword>
<feature type="region of interest" description="Disordered" evidence="1">
    <location>
        <begin position="1"/>
        <end position="44"/>
    </location>
</feature>
<accession>A0A4S2MPL0</accession>
<sequence>MRTIRGKKNRHRSKEGSRRKATEDAEIREESRTGRTTLNHEKETITHFEPREILVKAYWAKSTRWNEVDEIGGTGKIDETGEIGEIGEIDETEETGEAGEAGEAGEIDKTEETGKTDANHK</sequence>
<evidence type="ECO:0000313" key="2">
    <source>
        <dbReference type="EMBL" id="TGZ77229.1"/>
    </source>
</evidence>
<dbReference type="AlphaFoldDB" id="A0A4S2MPL0"/>
<feature type="compositionally biased region" description="Basic residues" evidence="1">
    <location>
        <begin position="1"/>
        <end position="13"/>
    </location>
</feature>
<organism evidence="2 3">
    <name type="scientific">Ascodesmis nigricans</name>
    <dbReference type="NCBI Taxonomy" id="341454"/>
    <lineage>
        <taxon>Eukaryota</taxon>
        <taxon>Fungi</taxon>
        <taxon>Dikarya</taxon>
        <taxon>Ascomycota</taxon>
        <taxon>Pezizomycotina</taxon>
        <taxon>Pezizomycetes</taxon>
        <taxon>Pezizales</taxon>
        <taxon>Ascodesmidaceae</taxon>
        <taxon>Ascodesmis</taxon>
    </lineage>
</organism>
<feature type="compositionally biased region" description="Basic and acidic residues" evidence="1">
    <location>
        <begin position="14"/>
        <end position="44"/>
    </location>
</feature>
<feature type="compositionally biased region" description="Basic and acidic residues" evidence="1">
    <location>
        <begin position="106"/>
        <end position="121"/>
    </location>
</feature>
<gene>
    <name evidence="2" type="ORF">EX30DRAFT_374773</name>
</gene>
<dbReference type="InParanoid" id="A0A4S2MPL0"/>
<reference evidence="2 3" key="1">
    <citation type="submission" date="2019-04" db="EMBL/GenBank/DDBJ databases">
        <title>Comparative genomics and transcriptomics to analyze fruiting body development in filamentous ascomycetes.</title>
        <authorList>
            <consortium name="DOE Joint Genome Institute"/>
            <person name="Lutkenhaus R."/>
            <person name="Traeger S."/>
            <person name="Breuer J."/>
            <person name="Kuo A."/>
            <person name="Lipzen A."/>
            <person name="Pangilinan J."/>
            <person name="Dilworth D."/>
            <person name="Sandor L."/>
            <person name="Poggeler S."/>
            <person name="Barry K."/>
            <person name="Grigoriev I.V."/>
            <person name="Nowrousian M."/>
        </authorList>
    </citation>
    <scope>NUCLEOTIDE SEQUENCE [LARGE SCALE GENOMIC DNA]</scope>
    <source>
        <strain evidence="2 3">CBS 389.68</strain>
    </source>
</reference>
<name>A0A4S2MPL0_9PEZI</name>
<feature type="compositionally biased region" description="Acidic residues" evidence="1">
    <location>
        <begin position="80"/>
        <end position="97"/>
    </location>
</feature>
<protein>
    <submittedName>
        <fullName evidence="2">Uncharacterized protein</fullName>
    </submittedName>
</protein>
<proteinExistence type="predicted"/>
<dbReference type="EMBL" id="ML220156">
    <property type="protein sequence ID" value="TGZ77229.1"/>
    <property type="molecule type" value="Genomic_DNA"/>
</dbReference>
<evidence type="ECO:0000256" key="1">
    <source>
        <dbReference type="SAM" id="MobiDB-lite"/>
    </source>
</evidence>
<evidence type="ECO:0000313" key="3">
    <source>
        <dbReference type="Proteomes" id="UP000298138"/>
    </source>
</evidence>
<dbReference type="Proteomes" id="UP000298138">
    <property type="component" value="Unassembled WGS sequence"/>
</dbReference>
<feature type="region of interest" description="Disordered" evidence="1">
    <location>
        <begin position="71"/>
        <end position="121"/>
    </location>
</feature>